<organism evidence="3 4">
    <name type="scientific">Amorphus orientalis</name>
    <dbReference type="NCBI Taxonomy" id="649198"/>
    <lineage>
        <taxon>Bacteria</taxon>
        <taxon>Pseudomonadati</taxon>
        <taxon>Pseudomonadota</taxon>
        <taxon>Alphaproteobacteria</taxon>
        <taxon>Hyphomicrobiales</taxon>
        <taxon>Amorphaceae</taxon>
        <taxon>Amorphus</taxon>
    </lineage>
</organism>
<dbReference type="EMBL" id="JAUSUL010000005">
    <property type="protein sequence ID" value="MDQ0317336.1"/>
    <property type="molecule type" value="Genomic_DNA"/>
</dbReference>
<sequence>MSIDACARYIAPRARRHRTHVAVLVSCVTLGGCAFFGGSETMLAASDTTASVAAQPDPLLAETGLDTADLDALAFSLGSDPLTPEAERTWSNPEAGTTGRLIEVTDVPAPSGGLCRSFVTSVNAPSGLFLLSGIGCRREDGNWVIDGLAPATSAQG</sequence>
<evidence type="ECO:0000313" key="3">
    <source>
        <dbReference type="EMBL" id="MDQ0317336.1"/>
    </source>
</evidence>
<evidence type="ECO:0000313" key="4">
    <source>
        <dbReference type="Proteomes" id="UP001229244"/>
    </source>
</evidence>
<accession>A0AAE4ATJ1</accession>
<keyword evidence="1" id="KW-0472">Membrane</keyword>
<keyword evidence="1" id="KW-1133">Transmembrane helix</keyword>
<comment type="caution">
    <text evidence="3">The sequence shown here is derived from an EMBL/GenBank/DDBJ whole genome shotgun (WGS) entry which is preliminary data.</text>
</comment>
<proteinExistence type="predicted"/>
<feature type="domain" description="Surface antigen" evidence="2">
    <location>
        <begin position="85"/>
        <end position="150"/>
    </location>
</feature>
<feature type="transmembrane region" description="Helical" evidence="1">
    <location>
        <begin position="21"/>
        <end position="38"/>
    </location>
</feature>
<reference evidence="3" key="1">
    <citation type="submission" date="2023-07" db="EMBL/GenBank/DDBJ databases">
        <title>Genomic Encyclopedia of Type Strains, Phase IV (KMG-IV): sequencing the most valuable type-strain genomes for metagenomic binning, comparative biology and taxonomic classification.</title>
        <authorList>
            <person name="Goeker M."/>
        </authorList>
    </citation>
    <scope>NUCLEOTIDE SEQUENCE</scope>
    <source>
        <strain evidence="3">DSM 21202</strain>
    </source>
</reference>
<gene>
    <name evidence="3" type="ORF">J2S73_003820</name>
</gene>
<dbReference type="Pfam" id="PF16998">
    <property type="entry name" value="17kDa_Anti_2"/>
    <property type="match status" value="1"/>
</dbReference>
<dbReference type="AlphaFoldDB" id="A0AAE4ATJ1"/>
<dbReference type="RefSeq" id="WP_306887254.1">
    <property type="nucleotide sequence ID" value="NZ_JAUSUL010000005.1"/>
</dbReference>
<protein>
    <recommendedName>
        <fullName evidence="2">Surface antigen domain-containing protein</fullName>
    </recommendedName>
</protein>
<keyword evidence="1" id="KW-0812">Transmembrane</keyword>
<keyword evidence="4" id="KW-1185">Reference proteome</keyword>
<evidence type="ECO:0000256" key="1">
    <source>
        <dbReference type="SAM" id="Phobius"/>
    </source>
</evidence>
<dbReference type="Proteomes" id="UP001229244">
    <property type="component" value="Unassembled WGS sequence"/>
</dbReference>
<name>A0AAE4ATJ1_9HYPH</name>
<evidence type="ECO:0000259" key="2">
    <source>
        <dbReference type="Pfam" id="PF16998"/>
    </source>
</evidence>
<dbReference type="InterPro" id="IPR032635">
    <property type="entry name" value="Anti_2"/>
</dbReference>